<feature type="domain" description="C3H1-type" evidence="3">
    <location>
        <begin position="80"/>
        <end position="107"/>
    </location>
</feature>
<dbReference type="FunFam" id="4.10.1000.10:FF:000026">
    <property type="entry name" value="Zinc finger CCCH domain-containing protein 11A"/>
    <property type="match status" value="1"/>
</dbReference>
<feature type="compositionally biased region" description="Polar residues" evidence="2">
    <location>
        <begin position="424"/>
        <end position="437"/>
    </location>
</feature>
<dbReference type="AlphaFoldDB" id="A0A6P7FCR9"/>
<dbReference type="GeneID" id="114328976"/>
<evidence type="ECO:0000259" key="3">
    <source>
        <dbReference type="PROSITE" id="PS50103"/>
    </source>
</evidence>
<dbReference type="Gene3D" id="4.10.1000.10">
    <property type="entry name" value="Zinc finger, CCCH-type"/>
    <property type="match status" value="1"/>
</dbReference>
<dbReference type="InterPro" id="IPR041686">
    <property type="entry name" value="Znf-CCCH_3"/>
</dbReference>
<evidence type="ECO:0000313" key="4">
    <source>
        <dbReference type="EnsemblMetazoa" id="XP_050502297.1"/>
    </source>
</evidence>
<evidence type="ECO:0000313" key="5">
    <source>
        <dbReference type="Proteomes" id="UP001652700"/>
    </source>
</evidence>
<keyword evidence="1" id="KW-0863">Zinc-finger</keyword>
<proteinExistence type="predicted"/>
<dbReference type="InParanoid" id="A0A6P7FCR9"/>
<dbReference type="RefSeq" id="XP_050502297.1">
    <property type="nucleotide sequence ID" value="XM_050646340.1"/>
</dbReference>
<feature type="zinc finger region" description="C3H1-type" evidence="1">
    <location>
        <begin position="80"/>
        <end position="107"/>
    </location>
</feature>
<keyword evidence="1" id="KW-0479">Metal-binding</keyword>
<sequence>MPGENFYCLDNFFKKMTDLDSPKKNNDCYFYYYSTCSKGDSCIFRHEPSALGCETMCSFWKEGKCFNIQCNFRHMELRKNRKAIPCYWESQPGGCLKGHCSFLHQNPRPVDAVNRSYLSTAESVGNLNNSERNVTVGEDLVVNFEEESDNESMPTYSPAKHKERICTVKSLEEIRLEKIQAESAAYYSYSDDSFQYDGQANMMRERIFSRMQNKLPTERTVVIPKRQNDSQFVPTLPKKRRLVFHNEDGNLEIRINKGKNKLMPKTNSIHKLERTIENHLYRQTNHKKSLPVNTETNLEDIKIKTLDEIRRERKTKEETVVTSNDENEVTSTCMDVDCQSIEKPSLQESTDTSSKKIVLKRLPIIIDTPQNVVLSDGNESTNNNLVVKRLPIIDTPQNVVLSDSNKSTNNNVVSSNVSRLSESKVTQKQCETESASSKLEETLLMEEDDLDDDTVMLKAEEELLNEVDDEWED</sequence>
<feature type="compositionally biased region" description="Low complexity" evidence="2">
    <location>
        <begin position="402"/>
        <end position="420"/>
    </location>
</feature>
<reference evidence="4" key="2">
    <citation type="submission" date="2025-05" db="UniProtKB">
        <authorList>
            <consortium name="EnsemblMetazoa"/>
        </authorList>
    </citation>
    <scope>IDENTIFICATION</scope>
</reference>
<dbReference type="KEGG" id="dvv:114328976"/>
<protein>
    <submittedName>
        <fullName evidence="6">Zinc finger CCCH domain-containing protein 11A-like</fullName>
    </submittedName>
</protein>
<evidence type="ECO:0000313" key="6">
    <source>
        <dbReference type="RefSeq" id="XP_028133784.1"/>
    </source>
</evidence>
<feature type="domain" description="C3H1-type" evidence="3">
    <location>
        <begin position="22"/>
        <end position="49"/>
    </location>
</feature>
<keyword evidence="5" id="KW-1185">Reference proteome</keyword>
<feature type="zinc finger region" description="C3H1-type" evidence="1">
    <location>
        <begin position="22"/>
        <end position="49"/>
    </location>
</feature>
<dbReference type="Proteomes" id="UP001652700">
    <property type="component" value="Unplaced"/>
</dbReference>
<dbReference type="PANTHER" id="PTHR15725">
    <property type="entry name" value="ZN-FINGER, C-X8-C-X5-C-X3-H TYPE-CONTAINING"/>
    <property type="match status" value="1"/>
</dbReference>
<gene>
    <name evidence="6" type="primary">LOC114328976</name>
</gene>
<accession>A0A6P7FCR9</accession>
<dbReference type="InterPro" id="IPR000571">
    <property type="entry name" value="Znf_CCCH"/>
</dbReference>
<dbReference type="PANTHER" id="PTHR15725:SF14">
    <property type="entry name" value="ZINC FINGER CCCH DOMAIN-CONTAINING PROTEIN 11A"/>
    <property type="match status" value="1"/>
</dbReference>
<dbReference type="SMART" id="SM00356">
    <property type="entry name" value="ZnF_C3H1"/>
    <property type="match status" value="3"/>
</dbReference>
<evidence type="ECO:0000256" key="1">
    <source>
        <dbReference type="PROSITE-ProRule" id="PRU00723"/>
    </source>
</evidence>
<dbReference type="Pfam" id="PF15663">
    <property type="entry name" value="zf-CCCH_3"/>
    <property type="match status" value="1"/>
</dbReference>
<keyword evidence="1" id="KW-0862">Zinc</keyword>
<organism evidence="6">
    <name type="scientific">Diabrotica virgifera virgifera</name>
    <name type="common">western corn rootworm</name>
    <dbReference type="NCBI Taxonomy" id="50390"/>
    <lineage>
        <taxon>Eukaryota</taxon>
        <taxon>Metazoa</taxon>
        <taxon>Ecdysozoa</taxon>
        <taxon>Arthropoda</taxon>
        <taxon>Hexapoda</taxon>
        <taxon>Insecta</taxon>
        <taxon>Pterygota</taxon>
        <taxon>Neoptera</taxon>
        <taxon>Endopterygota</taxon>
        <taxon>Coleoptera</taxon>
        <taxon>Polyphaga</taxon>
        <taxon>Cucujiformia</taxon>
        <taxon>Chrysomeloidea</taxon>
        <taxon>Chrysomelidae</taxon>
        <taxon>Galerucinae</taxon>
        <taxon>Diabroticina</taxon>
        <taxon>Diabroticites</taxon>
        <taxon>Diabrotica</taxon>
    </lineage>
</organism>
<reference evidence="6" key="1">
    <citation type="submission" date="2025-04" db="UniProtKB">
        <authorList>
            <consortium name="RefSeq"/>
        </authorList>
    </citation>
    <scope>IDENTIFICATION</scope>
</reference>
<dbReference type="PROSITE" id="PS50103">
    <property type="entry name" value="ZF_C3H1"/>
    <property type="match status" value="2"/>
</dbReference>
<dbReference type="OrthoDB" id="5395350at2759"/>
<feature type="region of interest" description="Disordered" evidence="2">
    <location>
        <begin position="401"/>
        <end position="450"/>
    </location>
</feature>
<dbReference type="EnsemblMetazoa" id="XM_050646340.1">
    <property type="protein sequence ID" value="XP_050502297.1"/>
    <property type="gene ID" value="LOC114328976"/>
</dbReference>
<name>A0A6P7FCR9_DIAVI</name>
<dbReference type="RefSeq" id="XP_028133784.1">
    <property type="nucleotide sequence ID" value="XM_028277983.1"/>
</dbReference>
<dbReference type="GO" id="GO:0008270">
    <property type="term" value="F:zinc ion binding"/>
    <property type="evidence" value="ECO:0007669"/>
    <property type="project" value="UniProtKB-KW"/>
</dbReference>
<evidence type="ECO:0000256" key="2">
    <source>
        <dbReference type="SAM" id="MobiDB-lite"/>
    </source>
</evidence>